<organism evidence="7 8">
    <name type="scientific">Halorussus gelatinilyticus</name>
    <dbReference type="NCBI Taxonomy" id="2937524"/>
    <lineage>
        <taxon>Archaea</taxon>
        <taxon>Methanobacteriati</taxon>
        <taxon>Methanobacteriota</taxon>
        <taxon>Stenosarchaea group</taxon>
        <taxon>Halobacteria</taxon>
        <taxon>Halobacteriales</taxon>
        <taxon>Haladaptataceae</taxon>
        <taxon>Halorussus</taxon>
    </lineage>
</organism>
<evidence type="ECO:0000256" key="5">
    <source>
        <dbReference type="SAM" id="MobiDB-lite"/>
    </source>
</evidence>
<name>A0A8U0INU7_9EURY</name>
<comment type="catalytic activity">
    <reaction evidence="3">
        <text>ATP + H2O = ADP + phosphate + H(+)</text>
        <dbReference type="Rhea" id="RHEA:13065"/>
        <dbReference type="ChEBI" id="CHEBI:15377"/>
        <dbReference type="ChEBI" id="CHEBI:15378"/>
        <dbReference type="ChEBI" id="CHEBI:30616"/>
        <dbReference type="ChEBI" id="CHEBI:43474"/>
        <dbReference type="ChEBI" id="CHEBI:456216"/>
        <dbReference type="EC" id="5.6.2.3"/>
    </reaction>
</comment>
<sequence length="356" mass="36586">MTHVLGRRDSGGTAESAADQDPETPVSGRLGAYRARDGSHGAAVHVDLDGPHAGLVVGKRGYGKSYTLGVLAEELARAPGVAPVVADPMGIFGSLAGLGADVVADPRVSADALAPRAWCDLLGLDAASAAGALVWQAAGARSSLAGMRAFVADADTKADRATRRAADNHLALAESWGVFAPEGPTASDLLNPPEGTVLDLSGLDGAPANAVLRAVAGGLYDHCVGARPARLPWLLVDEAHAFFDGIAAPALRTVLTRGRQPGLSFVGATQRPSALPAVAVSQADLLLAHRLTSRADLDALAAARPSYLGSFEERLPDAPGEVLLVDDATESVHAVRVRERETPHEGGSPSATRRME</sequence>
<dbReference type="InterPro" id="IPR027417">
    <property type="entry name" value="P-loop_NTPase"/>
</dbReference>
<dbReference type="RefSeq" id="WP_248656655.1">
    <property type="nucleotide sequence ID" value="NZ_CP096658.1"/>
</dbReference>
<dbReference type="AlphaFoldDB" id="A0A8U0INU7"/>
<reference evidence="7" key="1">
    <citation type="submission" date="2022-04" db="EMBL/GenBank/DDBJ databases">
        <title>Diverse halophilic archaea isolated from saline environments.</title>
        <authorList>
            <person name="Cui H.-L."/>
        </authorList>
    </citation>
    <scope>NUCLEOTIDE SEQUENCE</scope>
    <source>
        <strain evidence="7">XZYJT40</strain>
    </source>
</reference>
<comment type="catalytic activity">
    <reaction evidence="4">
        <text>ATP + H2O = ADP + phosphate + H(+)</text>
        <dbReference type="Rhea" id="RHEA:13065"/>
        <dbReference type="ChEBI" id="CHEBI:15377"/>
        <dbReference type="ChEBI" id="CHEBI:15378"/>
        <dbReference type="ChEBI" id="CHEBI:30616"/>
        <dbReference type="ChEBI" id="CHEBI:43474"/>
        <dbReference type="ChEBI" id="CHEBI:456216"/>
        <dbReference type="EC" id="5.6.2.4"/>
    </reaction>
</comment>
<dbReference type="EMBL" id="CP096658">
    <property type="protein sequence ID" value="UPW02271.1"/>
    <property type="molecule type" value="Genomic_DNA"/>
</dbReference>
<evidence type="ECO:0000256" key="2">
    <source>
        <dbReference type="ARBA" id="ARBA00034617"/>
    </source>
</evidence>
<comment type="similarity">
    <text evidence="1">Belongs to the HerA family.</text>
</comment>
<evidence type="ECO:0000313" key="8">
    <source>
        <dbReference type="Proteomes" id="UP000830434"/>
    </source>
</evidence>
<dbReference type="InterPro" id="IPR002789">
    <property type="entry name" value="HerA_central"/>
</dbReference>
<dbReference type="GO" id="GO:0043138">
    <property type="term" value="F:3'-5' DNA helicase activity"/>
    <property type="evidence" value="ECO:0007669"/>
    <property type="project" value="UniProtKB-EC"/>
</dbReference>
<feature type="region of interest" description="Disordered" evidence="5">
    <location>
        <begin position="337"/>
        <end position="356"/>
    </location>
</feature>
<protein>
    <submittedName>
        <fullName evidence="7">DUF87 domain-containing protein</fullName>
    </submittedName>
</protein>
<feature type="compositionally biased region" description="Basic and acidic residues" evidence="5">
    <location>
        <begin position="1"/>
        <end position="10"/>
    </location>
</feature>
<feature type="domain" description="Helicase HerA central" evidence="6">
    <location>
        <begin position="55"/>
        <end position="152"/>
    </location>
</feature>
<evidence type="ECO:0000259" key="6">
    <source>
        <dbReference type="Pfam" id="PF01935"/>
    </source>
</evidence>
<dbReference type="KEGG" id="haxz:M0R88_09315"/>
<dbReference type="InterPro" id="IPR008571">
    <property type="entry name" value="HerA-like"/>
</dbReference>
<evidence type="ECO:0000256" key="3">
    <source>
        <dbReference type="ARBA" id="ARBA00048954"/>
    </source>
</evidence>
<feature type="region of interest" description="Disordered" evidence="5">
    <location>
        <begin position="1"/>
        <end position="28"/>
    </location>
</feature>
<dbReference type="Gene3D" id="3.40.50.300">
    <property type="entry name" value="P-loop containing nucleotide triphosphate hydrolases"/>
    <property type="match status" value="1"/>
</dbReference>
<comment type="catalytic activity">
    <reaction evidence="2">
        <text>Couples ATP hydrolysis with the unwinding of duplex DNA by translocating in the 3'-5' direction.</text>
        <dbReference type="EC" id="5.6.2.4"/>
    </reaction>
</comment>
<dbReference type="SUPFAM" id="SSF52540">
    <property type="entry name" value="P-loop containing nucleoside triphosphate hydrolases"/>
    <property type="match status" value="1"/>
</dbReference>
<evidence type="ECO:0000256" key="4">
    <source>
        <dbReference type="ARBA" id="ARBA00048988"/>
    </source>
</evidence>
<gene>
    <name evidence="7" type="ORF">M0R88_09315</name>
</gene>
<dbReference type="Pfam" id="PF01935">
    <property type="entry name" value="DUF87"/>
    <property type="match status" value="1"/>
</dbReference>
<dbReference type="Proteomes" id="UP000830434">
    <property type="component" value="Chromosome"/>
</dbReference>
<evidence type="ECO:0000256" key="1">
    <source>
        <dbReference type="ARBA" id="ARBA00007816"/>
    </source>
</evidence>
<dbReference type="PANTHER" id="PTHR42957">
    <property type="entry name" value="HELICASE MJ1565-RELATED"/>
    <property type="match status" value="1"/>
</dbReference>
<dbReference type="GeneID" id="72190052"/>
<dbReference type="PANTHER" id="PTHR42957:SF1">
    <property type="entry name" value="HELICASE MJ1565-RELATED"/>
    <property type="match status" value="1"/>
</dbReference>
<evidence type="ECO:0000313" key="7">
    <source>
        <dbReference type="EMBL" id="UPW02271.1"/>
    </source>
</evidence>
<accession>A0A8U0INU7</accession>
<proteinExistence type="inferred from homology"/>
<dbReference type="GO" id="GO:0043139">
    <property type="term" value="F:5'-3' DNA helicase activity"/>
    <property type="evidence" value="ECO:0007669"/>
    <property type="project" value="UniProtKB-EC"/>
</dbReference>
<keyword evidence="8" id="KW-1185">Reference proteome</keyword>